<feature type="region of interest" description="Disordered" evidence="5">
    <location>
        <begin position="1"/>
        <end position="64"/>
    </location>
</feature>
<keyword evidence="1" id="KW-0805">Transcription regulation</keyword>
<reference evidence="7 8" key="1">
    <citation type="submission" date="2019-12" db="EMBL/GenBank/DDBJ databases">
        <title>Nocardia sp. nov. ET3-3 isolated from soil.</title>
        <authorList>
            <person name="Kanchanasin P."/>
            <person name="Tanasupawat S."/>
            <person name="Yuki M."/>
            <person name="Kudo T."/>
        </authorList>
    </citation>
    <scope>NUCLEOTIDE SEQUENCE [LARGE SCALE GENOMIC DNA]</scope>
    <source>
        <strain evidence="7 8">ET3-3</strain>
    </source>
</reference>
<proteinExistence type="predicted"/>
<dbReference type="GO" id="GO:0003700">
    <property type="term" value="F:DNA-binding transcription factor activity"/>
    <property type="evidence" value="ECO:0007669"/>
    <property type="project" value="TreeGrafter"/>
</dbReference>
<dbReference type="SUPFAM" id="SSF46689">
    <property type="entry name" value="Homeodomain-like"/>
    <property type="match status" value="1"/>
</dbReference>
<dbReference type="InterPro" id="IPR001647">
    <property type="entry name" value="HTH_TetR"/>
</dbReference>
<evidence type="ECO:0000313" key="7">
    <source>
        <dbReference type="EMBL" id="MVU80548.1"/>
    </source>
</evidence>
<keyword evidence="3" id="KW-0804">Transcription</keyword>
<dbReference type="GO" id="GO:0045892">
    <property type="term" value="P:negative regulation of DNA-templated transcription"/>
    <property type="evidence" value="ECO:0007669"/>
    <property type="project" value="UniProtKB-ARBA"/>
</dbReference>
<comment type="caution">
    <text evidence="7">The sequence shown here is derived from an EMBL/GenBank/DDBJ whole genome shotgun (WGS) entry which is preliminary data.</text>
</comment>
<protein>
    <submittedName>
        <fullName evidence="7">TetR family transcriptional regulator</fullName>
    </submittedName>
</protein>
<evidence type="ECO:0000259" key="6">
    <source>
        <dbReference type="PROSITE" id="PS50977"/>
    </source>
</evidence>
<dbReference type="Gene3D" id="1.10.357.10">
    <property type="entry name" value="Tetracycline Repressor, domain 2"/>
    <property type="match status" value="1"/>
</dbReference>
<sequence>MDPSRHRPGSAGPHHPHHGRPVDHAGTAGRRQPGDPRPQHERGLRPHRQDPAPPPVTDPRSRTERRRAELITAAYELLVTRGFRAIGVDDIATAAGVSHGTFYNYFTSKLDILDAVIDHGFTLISTRLLGPEGDDTPDTIDAFCARYARVIDRCYDLVATEPGLVNFFLLEASSIDDQVLDRCMHNARVYGAQSVDKIRRGMARGYLAPDLDPDIAGEVLLSVLVSALLSALRTGSDGLTQDRVRTQLIDFLRAALARDSG</sequence>
<evidence type="ECO:0000256" key="3">
    <source>
        <dbReference type="ARBA" id="ARBA00023163"/>
    </source>
</evidence>
<dbReference type="AlphaFoldDB" id="A0A7K1V339"/>
<dbReference type="InterPro" id="IPR036271">
    <property type="entry name" value="Tet_transcr_reg_TetR-rel_C_sf"/>
</dbReference>
<keyword evidence="8" id="KW-1185">Reference proteome</keyword>
<name>A0A7K1V339_9NOCA</name>
<evidence type="ECO:0000313" key="8">
    <source>
        <dbReference type="Proteomes" id="UP000466794"/>
    </source>
</evidence>
<gene>
    <name evidence="7" type="ORF">GPX89_25275</name>
</gene>
<dbReference type="Pfam" id="PF00440">
    <property type="entry name" value="TetR_N"/>
    <property type="match status" value="1"/>
</dbReference>
<accession>A0A7K1V339</accession>
<dbReference type="SUPFAM" id="SSF48498">
    <property type="entry name" value="Tetracyclin repressor-like, C-terminal domain"/>
    <property type="match status" value="1"/>
</dbReference>
<dbReference type="InterPro" id="IPR050109">
    <property type="entry name" value="HTH-type_TetR-like_transc_reg"/>
</dbReference>
<dbReference type="PRINTS" id="PR00455">
    <property type="entry name" value="HTHTETR"/>
</dbReference>
<feature type="DNA-binding region" description="H-T-H motif" evidence="4">
    <location>
        <begin position="87"/>
        <end position="106"/>
    </location>
</feature>
<evidence type="ECO:0000256" key="2">
    <source>
        <dbReference type="ARBA" id="ARBA00023125"/>
    </source>
</evidence>
<organism evidence="7 8">
    <name type="scientific">Nocardia terrae</name>
    <dbReference type="NCBI Taxonomy" id="2675851"/>
    <lineage>
        <taxon>Bacteria</taxon>
        <taxon>Bacillati</taxon>
        <taxon>Actinomycetota</taxon>
        <taxon>Actinomycetes</taxon>
        <taxon>Mycobacteriales</taxon>
        <taxon>Nocardiaceae</taxon>
        <taxon>Nocardia</taxon>
    </lineage>
</organism>
<feature type="compositionally biased region" description="Basic and acidic residues" evidence="5">
    <location>
        <begin position="32"/>
        <end position="50"/>
    </location>
</feature>
<dbReference type="EMBL" id="WRPP01000005">
    <property type="protein sequence ID" value="MVU80548.1"/>
    <property type="molecule type" value="Genomic_DNA"/>
</dbReference>
<dbReference type="Proteomes" id="UP000466794">
    <property type="component" value="Unassembled WGS sequence"/>
</dbReference>
<evidence type="ECO:0000256" key="1">
    <source>
        <dbReference type="ARBA" id="ARBA00023015"/>
    </source>
</evidence>
<evidence type="ECO:0000256" key="4">
    <source>
        <dbReference type="PROSITE-ProRule" id="PRU00335"/>
    </source>
</evidence>
<keyword evidence="2 4" id="KW-0238">DNA-binding</keyword>
<dbReference type="InterPro" id="IPR009057">
    <property type="entry name" value="Homeodomain-like_sf"/>
</dbReference>
<dbReference type="PANTHER" id="PTHR30055">
    <property type="entry name" value="HTH-TYPE TRANSCRIPTIONAL REGULATOR RUTR"/>
    <property type="match status" value="1"/>
</dbReference>
<evidence type="ECO:0000256" key="5">
    <source>
        <dbReference type="SAM" id="MobiDB-lite"/>
    </source>
</evidence>
<dbReference type="PROSITE" id="PS50977">
    <property type="entry name" value="HTH_TETR_2"/>
    <property type="match status" value="1"/>
</dbReference>
<dbReference type="GO" id="GO:0000976">
    <property type="term" value="F:transcription cis-regulatory region binding"/>
    <property type="evidence" value="ECO:0007669"/>
    <property type="project" value="TreeGrafter"/>
</dbReference>
<dbReference type="PANTHER" id="PTHR30055:SF234">
    <property type="entry name" value="HTH-TYPE TRANSCRIPTIONAL REGULATOR BETI"/>
    <property type="match status" value="1"/>
</dbReference>
<feature type="domain" description="HTH tetR-type" evidence="6">
    <location>
        <begin position="64"/>
        <end position="124"/>
    </location>
</feature>
<dbReference type="FunFam" id="1.10.10.60:FF:000141">
    <property type="entry name" value="TetR family transcriptional regulator"/>
    <property type="match status" value="1"/>
</dbReference>